<comment type="catalytic activity">
    <reaction evidence="1">
        <text>ATP + H2O = AMP + diphosphate + H(+)</text>
        <dbReference type="Rhea" id="RHEA:14245"/>
        <dbReference type="ChEBI" id="CHEBI:15377"/>
        <dbReference type="ChEBI" id="CHEBI:15378"/>
        <dbReference type="ChEBI" id="CHEBI:30616"/>
        <dbReference type="ChEBI" id="CHEBI:33019"/>
        <dbReference type="ChEBI" id="CHEBI:456215"/>
        <dbReference type="EC" id="3.6.1.8"/>
    </reaction>
</comment>
<dbReference type="AlphaFoldDB" id="A0A081BFB0"/>
<dbReference type="FunFam" id="1.10.287.1080:FF:000003">
    <property type="entry name" value="Nucleoside triphosphate pyrophosphohydrolase"/>
    <property type="match status" value="1"/>
</dbReference>
<dbReference type="GO" id="GO:0046081">
    <property type="term" value="P:dUTP catabolic process"/>
    <property type="evidence" value="ECO:0007669"/>
    <property type="project" value="TreeGrafter"/>
</dbReference>
<dbReference type="CDD" id="cd11528">
    <property type="entry name" value="NTP-PPase_MazG_Nterm"/>
    <property type="match status" value="1"/>
</dbReference>
<dbReference type="GO" id="GO:0046061">
    <property type="term" value="P:dATP catabolic process"/>
    <property type="evidence" value="ECO:0007669"/>
    <property type="project" value="TreeGrafter"/>
</dbReference>
<accession>A0A081BFB0</accession>
<dbReference type="GO" id="GO:0046052">
    <property type="term" value="P:UTP catabolic process"/>
    <property type="evidence" value="ECO:0007669"/>
    <property type="project" value="TreeGrafter"/>
</dbReference>
<dbReference type="InterPro" id="IPR048015">
    <property type="entry name" value="NTP-PPase_MazG-like_N"/>
</dbReference>
<evidence type="ECO:0000313" key="7">
    <source>
        <dbReference type="Proteomes" id="UP000028702"/>
    </source>
</evidence>
<protein>
    <recommendedName>
        <fullName evidence="4">Nucleoside triphosphate pyrophosphohydrolase</fullName>
        <ecNumber evidence="3">3.6.1.8</ecNumber>
    </recommendedName>
</protein>
<gene>
    <name evidence="6" type="ORF">M2A_3227</name>
</gene>
<dbReference type="InterPro" id="IPR048011">
    <property type="entry name" value="NTP-PPase_MazG-like_C"/>
</dbReference>
<dbReference type="STRING" id="1333998.M2A_3227"/>
<name>A0A081BFB0_9HYPH</name>
<dbReference type="SUPFAM" id="SSF101386">
    <property type="entry name" value="all-alpha NTP pyrophosphatases"/>
    <property type="match status" value="2"/>
</dbReference>
<evidence type="ECO:0000256" key="4">
    <source>
        <dbReference type="ARBA" id="ARBA00074799"/>
    </source>
</evidence>
<proteinExistence type="inferred from homology"/>
<dbReference type="Gene3D" id="1.10.287.1080">
    <property type="entry name" value="MazG-like"/>
    <property type="match status" value="2"/>
</dbReference>
<feature type="domain" description="NTP pyrophosphohydrolase MazG-like" evidence="5">
    <location>
        <begin position="171"/>
        <end position="233"/>
    </location>
</feature>
<sequence>MSTPENLHEIDALLAIMAALRNPQGGCPWDLEQDFRSIAPYTLEEAYEVADAIERGDRQDLKEELGDLLLQVVFHAQMACEEESFTFADVVEGICEKMIRRHPHVFGDEEARSAGAVKGRWDEIKAAEKAAKKKKTAALLDDVPANLPGLSQAVKLQHKAAKVGFDWPQTENVLDKIQEEAGELLEAARGGLSHAEQEEEFGDLLFVMANLARHLNIDPEAALRRTNQKFRRRFGYVERKLGEKLADANLEEMDRLWNEAKAIDKAARKAAKAQE</sequence>
<dbReference type="GO" id="GO:0046047">
    <property type="term" value="P:TTP catabolic process"/>
    <property type="evidence" value="ECO:0007669"/>
    <property type="project" value="TreeGrafter"/>
</dbReference>
<dbReference type="GO" id="GO:0047693">
    <property type="term" value="F:ATP diphosphatase activity"/>
    <property type="evidence" value="ECO:0007669"/>
    <property type="project" value="UniProtKB-EC"/>
</dbReference>
<evidence type="ECO:0000256" key="3">
    <source>
        <dbReference type="ARBA" id="ARBA00066372"/>
    </source>
</evidence>
<dbReference type="FunFam" id="1.10.287.1080:FF:000001">
    <property type="entry name" value="Nucleoside triphosphate pyrophosphohydrolase"/>
    <property type="match status" value="1"/>
</dbReference>
<keyword evidence="7" id="KW-1185">Reference proteome</keyword>
<dbReference type="InterPro" id="IPR004518">
    <property type="entry name" value="MazG-like_dom"/>
</dbReference>
<comment type="caution">
    <text evidence="6">The sequence shown here is derived from an EMBL/GenBank/DDBJ whole genome shotgun (WGS) entry which is preliminary data.</text>
</comment>
<dbReference type="InterPro" id="IPR011551">
    <property type="entry name" value="NTP_PyrPHydrolase_MazG"/>
</dbReference>
<evidence type="ECO:0000256" key="1">
    <source>
        <dbReference type="ARBA" id="ARBA00052141"/>
    </source>
</evidence>
<reference evidence="6 7" key="1">
    <citation type="submission" date="2014-07" db="EMBL/GenBank/DDBJ databases">
        <title>Tepidicaulis marinum gen. nov., sp. nov., a novel marine bacterium denitrifying nitrate to nitrous oxide strictly under microaerobic conditions.</title>
        <authorList>
            <person name="Takeuchi M."/>
            <person name="Yamagishi T."/>
            <person name="Kamagata Y."/>
            <person name="Oshima K."/>
            <person name="Hattori M."/>
            <person name="Katayama T."/>
            <person name="Hanada S."/>
            <person name="Tamaki H."/>
            <person name="Marumo K."/>
            <person name="Maeda H."/>
            <person name="Nedachi M."/>
            <person name="Iwasaki W."/>
            <person name="Suwa Y."/>
            <person name="Sakata S."/>
        </authorList>
    </citation>
    <scope>NUCLEOTIDE SEQUENCE [LARGE SCALE GENOMIC DNA]</scope>
    <source>
        <strain evidence="6 7">MA2</strain>
    </source>
</reference>
<dbReference type="NCBIfam" id="NF007113">
    <property type="entry name" value="PRK09562.1"/>
    <property type="match status" value="1"/>
</dbReference>
<dbReference type="NCBIfam" id="TIGR00444">
    <property type="entry name" value="mazG"/>
    <property type="match status" value="1"/>
</dbReference>
<dbReference type="PANTHER" id="PTHR30522:SF0">
    <property type="entry name" value="NUCLEOSIDE TRIPHOSPHATE PYROPHOSPHOHYDROLASE"/>
    <property type="match status" value="1"/>
</dbReference>
<dbReference type="GO" id="GO:0006203">
    <property type="term" value="P:dGTP catabolic process"/>
    <property type="evidence" value="ECO:0007669"/>
    <property type="project" value="TreeGrafter"/>
</dbReference>
<evidence type="ECO:0000256" key="2">
    <source>
        <dbReference type="ARBA" id="ARBA00061115"/>
    </source>
</evidence>
<dbReference type="CDD" id="cd11529">
    <property type="entry name" value="NTP-PPase_MazG_Cterm"/>
    <property type="match status" value="1"/>
</dbReference>
<dbReference type="GO" id="GO:0046076">
    <property type="term" value="P:dTTP catabolic process"/>
    <property type="evidence" value="ECO:0007669"/>
    <property type="project" value="TreeGrafter"/>
</dbReference>
<evidence type="ECO:0000313" key="6">
    <source>
        <dbReference type="EMBL" id="GAK46728.1"/>
    </source>
</evidence>
<feature type="domain" description="NTP pyrophosphohydrolase MazG-like" evidence="5">
    <location>
        <begin position="33"/>
        <end position="106"/>
    </location>
</feature>
<dbReference type="EC" id="3.6.1.8" evidence="3"/>
<dbReference type="GO" id="GO:0006950">
    <property type="term" value="P:response to stress"/>
    <property type="evidence" value="ECO:0007669"/>
    <property type="project" value="UniProtKB-ARBA"/>
</dbReference>
<dbReference type="eggNOG" id="COG3956">
    <property type="taxonomic scope" value="Bacteria"/>
</dbReference>
<dbReference type="PANTHER" id="PTHR30522">
    <property type="entry name" value="NUCLEOSIDE TRIPHOSPHATE PYROPHOSPHOHYDROLASE"/>
    <property type="match status" value="1"/>
</dbReference>
<comment type="similarity">
    <text evidence="2">Belongs to the nucleoside triphosphate pyrophosphohydrolase family.</text>
</comment>
<evidence type="ECO:0000259" key="5">
    <source>
        <dbReference type="Pfam" id="PF03819"/>
    </source>
</evidence>
<dbReference type="EMBL" id="BBIO01000026">
    <property type="protein sequence ID" value="GAK46728.1"/>
    <property type="molecule type" value="Genomic_DNA"/>
</dbReference>
<dbReference type="RefSeq" id="WP_045449636.1">
    <property type="nucleotide sequence ID" value="NZ_BBIO01000026.1"/>
</dbReference>
<dbReference type="Proteomes" id="UP000028702">
    <property type="component" value="Unassembled WGS sequence"/>
</dbReference>
<organism evidence="6 7">
    <name type="scientific">Tepidicaulis marinus</name>
    <dbReference type="NCBI Taxonomy" id="1333998"/>
    <lineage>
        <taxon>Bacteria</taxon>
        <taxon>Pseudomonadati</taxon>
        <taxon>Pseudomonadota</taxon>
        <taxon>Alphaproteobacteria</taxon>
        <taxon>Hyphomicrobiales</taxon>
        <taxon>Parvibaculaceae</taxon>
        <taxon>Tepidicaulis</taxon>
    </lineage>
</organism>
<dbReference type="Pfam" id="PF03819">
    <property type="entry name" value="MazG"/>
    <property type="match status" value="2"/>
</dbReference>